<dbReference type="Proteomes" id="UP001500218">
    <property type="component" value="Unassembled WGS sequence"/>
</dbReference>
<sequence>MGRYAAVTHATRPSFPPSPNGGYDAPNAPIPAPTGHFRDQHYKVASWRPSTPFGGAQVDLWRLSGSPIGAEVDYGRADRPPHRDRIA</sequence>
<protein>
    <submittedName>
        <fullName evidence="2">Uncharacterized protein</fullName>
    </submittedName>
</protein>
<evidence type="ECO:0000256" key="1">
    <source>
        <dbReference type="SAM" id="MobiDB-lite"/>
    </source>
</evidence>
<keyword evidence="3" id="KW-1185">Reference proteome</keyword>
<feature type="region of interest" description="Disordered" evidence="1">
    <location>
        <begin position="1"/>
        <end position="36"/>
    </location>
</feature>
<evidence type="ECO:0000313" key="3">
    <source>
        <dbReference type="Proteomes" id="UP001500218"/>
    </source>
</evidence>
<gene>
    <name evidence="2" type="ORF">GCM10009682_32450</name>
</gene>
<reference evidence="2 3" key="1">
    <citation type="journal article" date="2019" name="Int. J. Syst. Evol. Microbiol.">
        <title>The Global Catalogue of Microorganisms (GCM) 10K type strain sequencing project: providing services to taxonomists for standard genome sequencing and annotation.</title>
        <authorList>
            <consortium name="The Broad Institute Genomics Platform"/>
            <consortium name="The Broad Institute Genome Sequencing Center for Infectious Disease"/>
            <person name="Wu L."/>
            <person name="Ma J."/>
        </authorList>
    </citation>
    <scope>NUCLEOTIDE SEQUENCE [LARGE SCALE GENOMIC DNA]</scope>
    <source>
        <strain evidence="2 3">JCM 13250</strain>
    </source>
</reference>
<proteinExistence type="predicted"/>
<accession>A0ABN2M6G1</accession>
<name>A0ABN2M6G1_9ACTN</name>
<evidence type="ECO:0000313" key="2">
    <source>
        <dbReference type="EMBL" id="GAA1808159.1"/>
    </source>
</evidence>
<organism evidence="2 3">
    <name type="scientific">Luedemannella flava</name>
    <dbReference type="NCBI Taxonomy" id="349316"/>
    <lineage>
        <taxon>Bacteria</taxon>
        <taxon>Bacillati</taxon>
        <taxon>Actinomycetota</taxon>
        <taxon>Actinomycetes</taxon>
        <taxon>Micromonosporales</taxon>
        <taxon>Micromonosporaceae</taxon>
        <taxon>Luedemannella</taxon>
    </lineage>
</organism>
<comment type="caution">
    <text evidence="2">The sequence shown here is derived from an EMBL/GenBank/DDBJ whole genome shotgun (WGS) entry which is preliminary data.</text>
</comment>
<dbReference type="EMBL" id="BAAALT010000090">
    <property type="protein sequence ID" value="GAA1808159.1"/>
    <property type="molecule type" value="Genomic_DNA"/>
</dbReference>